<evidence type="ECO:0000313" key="1">
    <source>
        <dbReference type="EMBL" id="PIR83881.1"/>
    </source>
</evidence>
<sequence length="239" mass="26948">MLHLFLGIDTGEAKARVRREAKGEVIFFGEGGKPFEMASEYLGARSLFEKNITLLLDRPLETAEGQEMIKKYAPRFHESDTHAYIIQSESYSQVLKNLRIEKGEEKNVFPKGVEVVAFGEKKKEERMMPFGFSDAFMAGNKKRAWVEYQKLLMAGASPEEIHGTLLWAVRSACIAHKTKNATEAGLKPFVYTKSKRIAGERGIENIEQLSRELVAVYHRARAGDAPLSLGIEKLILEKK</sequence>
<gene>
    <name evidence="1" type="ORF">COU18_01965</name>
</gene>
<evidence type="ECO:0008006" key="3">
    <source>
        <dbReference type="Google" id="ProtNLM"/>
    </source>
</evidence>
<dbReference type="EMBL" id="PFBK01000005">
    <property type="protein sequence ID" value="PIR83881.1"/>
    <property type="molecule type" value="Genomic_DNA"/>
</dbReference>
<dbReference type="Proteomes" id="UP000231192">
    <property type="component" value="Unassembled WGS sequence"/>
</dbReference>
<dbReference type="AlphaFoldDB" id="A0A2H0UBU7"/>
<name>A0A2H0UBU7_9BACT</name>
<protein>
    <recommendedName>
        <fullName evidence="3">DNA polymerase III delta N-terminal domain-containing protein</fullName>
    </recommendedName>
</protein>
<accession>A0A2H0UBU7</accession>
<organism evidence="1 2">
    <name type="scientific">Candidatus Kaiserbacteria bacterium CG10_big_fil_rev_8_21_14_0_10_51_14</name>
    <dbReference type="NCBI Taxonomy" id="1974610"/>
    <lineage>
        <taxon>Bacteria</taxon>
        <taxon>Candidatus Kaiseribacteriota</taxon>
    </lineage>
</organism>
<evidence type="ECO:0000313" key="2">
    <source>
        <dbReference type="Proteomes" id="UP000231192"/>
    </source>
</evidence>
<dbReference type="Gene3D" id="1.20.272.10">
    <property type="match status" value="1"/>
</dbReference>
<proteinExistence type="predicted"/>
<comment type="caution">
    <text evidence="1">The sequence shown here is derived from an EMBL/GenBank/DDBJ whole genome shotgun (WGS) entry which is preliminary data.</text>
</comment>
<reference evidence="2" key="1">
    <citation type="submission" date="2017-09" db="EMBL/GenBank/DDBJ databases">
        <title>Depth-based differentiation of microbial function through sediment-hosted aquifers and enrichment of novel symbionts in the deep terrestrial subsurface.</title>
        <authorList>
            <person name="Probst A.J."/>
            <person name="Ladd B."/>
            <person name="Jarett J.K."/>
            <person name="Geller-Mcgrath D.E."/>
            <person name="Sieber C.M.K."/>
            <person name="Emerson J.B."/>
            <person name="Anantharaman K."/>
            <person name="Thomas B.C."/>
            <person name="Malmstrom R."/>
            <person name="Stieglmeier M."/>
            <person name="Klingl A."/>
            <person name="Woyke T."/>
            <person name="Ryan C.M."/>
            <person name="Banfield J.F."/>
        </authorList>
    </citation>
    <scope>NUCLEOTIDE SEQUENCE [LARGE SCALE GENOMIC DNA]</scope>
</reference>